<keyword evidence="1" id="KW-1185">Reference proteome</keyword>
<name>A0A1I8B6H7_MELHA</name>
<evidence type="ECO:0000313" key="1">
    <source>
        <dbReference type="Proteomes" id="UP000095281"/>
    </source>
</evidence>
<proteinExistence type="predicted"/>
<reference evidence="2" key="1">
    <citation type="submission" date="2016-11" db="UniProtKB">
        <authorList>
            <consortium name="WormBaseParasite"/>
        </authorList>
    </citation>
    <scope>IDENTIFICATION</scope>
</reference>
<organism evidence="1 2">
    <name type="scientific">Meloidogyne hapla</name>
    <name type="common">Root-knot nematode worm</name>
    <dbReference type="NCBI Taxonomy" id="6305"/>
    <lineage>
        <taxon>Eukaryota</taxon>
        <taxon>Metazoa</taxon>
        <taxon>Ecdysozoa</taxon>
        <taxon>Nematoda</taxon>
        <taxon>Chromadorea</taxon>
        <taxon>Rhabditida</taxon>
        <taxon>Tylenchina</taxon>
        <taxon>Tylenchomorpha</taxon>
        <taxon>Tylenchoidea</taxon>
        <taxon>Meloidogynidae</taxon>
        <taxon>Meloidogyninae</taxon>
        <taxon>Meloidogyne</taxon>
    </lineage>
</organism>
<dbReference type="AlphaFoldDB" id="A0A1I8B6H7"/>
<evidence type="ECO:0000313" key="2">
    <source>
        <dbReference type="WBParaSite" id="MhA1_Contig1425.frz3.gene1"/>
    </source>
</evidence>
<sequence>MGIAVCYESQLTNEQLALNEFKLNELVMIKPAKGNNEDRICKYCIDSGECKEYENGKHRQWNVCFFMMLKLRNFSLC</sequence>
<dbReference type="Proteomes" id="UP000095281">
    <property type="component" value="Unplaced"/>
</dbReference>
<accession>A0A1I8B6H7</accession>
<protein>
    <submittedName>
        <fullName evidence="2">Apple domain-containing protein</fullName>
    </submittedName>
</protein>
<dbReference type="WBParaSite" id="MhA1_Contig1425.frz3.gene1">
    <property type="protein sequence ID" value="MhA1_Contig1425.frz3.gene1"/>
    <property type="gene ID" value="MhA1_Contig1425.frz3.gene1"/>
</dbReference>